<feature type="transmembrane region" description="Helical" evidence="1">
    <location>
        <begin position="220"/>
        <end position="247"/>
    </location>
</feature>
<keyword evidence="1" id="KW-1133">Transmembrane helix</keyword>
<dbReference type="NCBIfam" id="TIGR03082">
    <property type="entry name" value="Gneg_AbrB_dup"/>
    <property type="match status" value="2"/>
</dbReference>
<reference evidence="2 3" key="1">
    <citation type="submission" date="2023-07" db="EMBL/GenBank/DDBJ databases">
        <title>Comparative genomics of wheat-associated soil bacteria to identify genetic determinants of phenazine resistance.</title>
        <authorList>
            <person name="Mouncey N."/>
        </authorList>
    </citation>
    <scope>NUCLEOTIDE SEQUENCE [LARGE SCALE GENOMIC DNA]</scope>
    <source>
        <strain evidence="2 3">W4I11</strain>
    </source>
</reference>
<dbReference type="Proteomes" id="UP001237780">
    <property type="component" value="Unassembled WGS sequence"/>
</dbReference>
<dbReference type="InterPro" id="IPR017516">
    <property type="entry name" value="AbrB_dup"/>
</dbReference>
<dbReference type="PANTHER" id="PTHR38457">
    <property type="entry name" value="REGULATOR ABRB-RELATED"/>
    <property type="match status" value="1"/>
</dbReference>
<name>A0ABU0SBV1_9HYPH</name>
<feature type="transmembrane region" description="Helical" evidence="1">
    <location>
        <begin position="330"/>
        <end position="348"/>
    </location>
</feature>
<gene>
    <name evidence="2" type="ORF">QFZ34_003403</name>
</gene>
<dbReference type="Pfam" id="PF05145">
    <property type="entry name" value="AbrB"/>
    <property type="match status" value="1"/>
</dbReference>
<feature type="transmembrane region" description="Helical" evidence="1">
    <location>
        <begin position="190"/>
        <end position="208"/>
    </location>
</feature>
<dbReference type="EMBL" id="JAUSZT010000003">
    <property type="protein sequence ID" value="MDQ0998221.1"/>
    <property type="molecule type" value="Genomic_DNA"/>
</dbReference>
<dbReference type="RefSeq" id="WP_307282895.1">
    <property type="nucleotide sequence ID" value="NZ_JAUSZT010000003.1"/>
</dbReference>
<dbReference type="InterPro" id="IPR007820">
    <property type="entry name" value="AbrB_fam"/>
</dbReference>
<dbReference type="PANTHER" id="PTHR38457:SF1">
    <property type="entry name" value="REGULATOR ABRB-RELATED"/>
    <property type="match status" value="1"/>
</dbReference>
<keyword evidence="3" id="KW-1185">Reference proteome</keyword>
<feature type="transmembrane region" description="Helical" evidence="1">
    <location>
        <begin position="152"/>
        <end position="170"/>
    </location>
</feature>
<organism evidence="2 3">
    <name type="scientific">Phyllobacterium ifriqiyense</name>
    <dbReference type="NCBI Taxonomy" id="314238"/>
    <lineage>
        <taxon>Bacteria</taxon>
        <taxon>Pseudomonadati</taxon>
        <taxon>Pseudomonadota</taxon>
        <taxon>Alphaproteobacteria</taxon>
        <taxon>Hyphomicrobiales</taxon>
        <taxon>Phyllobacteriaceae</taxon>
        <taxon>Phyllobacterium</taxon>
    </lineage>
</organism>
<protein>
    <submittedName>
        <fullName evidence="2">Membrane AbrB-like protein</fullName>
    </submittedName>
</protein>
<sequence length="359" mass="38377">MRMNLSSRSPGLQWLALLALSLLFFVIFQAMRLPAALLLGPMAAAIAIAAAEGAIRVPVRPFILSQGVIGCLIAHSIEPSTLKEMVHDWPIFLMVIASVIFASNTLGWFLARWQVLPGTTAVWGSSPGAAAAMTLMAEAYGADIRLVAFMQYLRVVFVAVIASLVSRMWITGPVAAAPEFIWFPPLDWLGFGQTLILIIGGSWLAVRLRIPAGPMLVPMILGIILHNTGLMTIVLPPWMLAASYALIGWNIGSRFTRPILVHAARALPRVVASILTLITICGGIAALLVYFADIDPLTAYLATSPGGADSIAIIAASSDVDLPFVMAMQTARFLIVLVTGPAIARFIAKRTGLTGRNDL</sequence>
<comment type="caution">
    <text evidence="2">The sequence shown here is derived from an EMBL/GenBank/DDBJ whole genome shotgun (WGS) entry which is preliminary data.</text>
</comment>
<keyword evidence="1" id="KW-0812">Transmembrane</keyword>
<proteinExistence type="predicted"/>
<evidence type="ECO:0000256" key="1">
    <source>
        <dbReference type="SAM" id="Phobius"/>
    </source>
</evidence>
<evidence type="ECO:0000313" key="3">
    <source>
        <dbReference type="Proteomes" id="UP001237780"/>
    </source>
</evidence>
<evidence type="ECO:0000313" key="2">
    <source>
        <dbReference type="EMBL" id="MDQ0998221.1"/>
    </source>
</evidence>
<dbReference type="PIRSF" id="PIRSF038991">
    <property type="entry name" value="Protein_AbrB"/>
    <property type="match status" value="1"/>
</dbReference>
<feature type="transmembrane region" description="Helical" evidence="1">
    <location>
        <begin position="89"/>
        <end position="110"/>
    </location>
</feature>
<feature type="transmembrane region" description="Helical" evidence="1">
    <location>
        <begin position="267"/>
        <end position="292"/>
    </location>
</feature>
<keyword evidence="1" id="KW-0472">Membrane</keyword>
<accession>A0ABU0SBV1</accession>